<dbReference type="AlphaFoldDB" id="A0AA47EG55"/>
<name>A0AA47EG55_9CLOT</name>
<proteinExistence type="predicted"/>
<sequence length="58" mass="6711">MRELRIKEQKSICGGTMYQFTDLTTGWLYTDTNFYNLYCTRAAASKLHPTHAYSTITP</sequence>
<evidence type="ECO:0000313" key="2">
    <source>
        <dbReference type="Proteomes" id="UP001164733"/>
    </source>
</evidence>
<protein>
    <submittedName>
        <fullName evidence="1">Uncharacterized protein</fullName>
    </submittedName>
</protein>
<organism evidence="1 2">
    <name type="scientific">Clostridium estertheticum</name>
    <dbReference type="NCBI Taxonomy" id="238834"/>
    <lineage>
        <taxon>Bacteria</taxon>
        <taxon>Bacillati</taxon>
        <taxon>Bacillota</taxon>
        <taxon>Clostridia</taxon>
        <taxon>Eubacteriales</taxon>
        <taxon>Clostridiaceae</taxon>
        <taxon>Clostridium</taxon>
    </lineage>
</organism>
<dbReference type="RefSeq" id="WP_216124504.1">
    <property type="nucleotide sequence ID" value="NZ_CP086239.1"/>
</dbReference>
<dbReference type="Proteomes" id="UP001164733">
    <property type="component" value="Chromosome"/>
</dbReference>
<accession>A0AA47EG55</accession>
<evidence type="ECO:0000313" key="1">
    <source>
        <dbReference type="EMBL" id="WAG59592.1"/>
    </source>
</evidence>
<gene>
    <name evidence="1" type="ORF">LL038_18450</name>
</gene>
<dbReference type="EMBL" id="CP086239">
    <property type="protein sequence ID" value="WAG59592.1"/>
    <property type="molecule type" value="Genomic_DNA"/>
</dbReference>
<reference evidence="1" key="1">
    <citation type="submission" date="2021-11" db="EMBL/GenBank/DDBJ databases">
        <title>Clostridia strains as spoilage organisms.</title>
        <authorList>
            <person name="Wambui J."/>
            <person name="Stevens M.J.A."/>
            <person name="Stephan R."/>
        </authorList>
    </citation>
    <scope>NUCLEOTIDE SEQUENCE</scope>
    <source>
        <strain evidence="1">CF009</strain>
    </source>
</reference>